<accession>G8YLD8</accession>
<dbReference type="PANTHER" id="PTHR13271">
    <property type="entry name" value="UNCHARACTERIZED PUTATIVE METHYLTRANSFERASE"/>
    <property type="match status" value="1"/>
</dbReference>
<evidence type="ECO:0000256" key="2">
    <source>
        <dbReference type="ARBA" id="ARBA00022679"/>
    </source>
</evidence>
<dbReference type="InParanoid" id="G8YLD8"/>
<evidence type="ECO:0000256" key="1">
    <source>
        <dbReference type="ARBA" id="ARBA00022603"/>
    </source>
</evidence>
<dbReference type="OMA" id="YWGDYTI"/>
<dbReference type="InterPro" id="IPR016852">
    <property type="entry name" value="SET_MeTrfase"/>
</dbReference>
<gene>
    <name evidence="5" type="primary">Piso0_001662</name>
    <name evidence="5" type="ORF">GNLVRS01_PISO0F11313g</name>
</gene>
<dbReference type="InterPro" id="IPR050600">
    <property type="entry name" value="SETD3_SETD6_MTase"/>
</dbReference>
<dbReference type="Gene3D" id="3.90.1410.10">
    <property type="entry name" value="set domain protein methyltransferase, domain 1"/>
    <property type="match status" value="1"/>
</dbReference>
<dbReference type="PIRSF" id="PIRSF027158">
    <property type="entry name" value="Lys_MTase_YDR198C_prd"/>
    <property type="match status" value="1"/>
</dbReference>
<dbReference type="EMBL" id="FO082054">
    <property type="protein sequence ID" value="CCE88872.1"/>
    <property type="molecule type" value="Genomic_DNA"/>
</dbReference>
<dbReference type="FunCoup" id="G8YLD8">
    <property type="interactions" value="114"/>
</dbReference>
<feature type="domain" description="SET" evidence="4">
    <location>
        <begin position="31"/>
        <end position="303"/>
    </location>
</feature>
<dbReference type="CDD" id="cd19177">
    <property type="entry name" value="SET_SETD4"/>
    <property type="match status" value="1"/>
</dbReference>
<name>G8YLD8_PICSO</name>
<dbReference type="Proteomes" id="UP000005222">
    <property type="component" value="Chromosome F"/>
</dbReference>
<protein>
    <submittedName>
        <fullName evidence="5">Piso0_001662 protein</fullName>
    </submittedName>
</protein>
<dbReference type="InterPro" id="IPR044429">
    <property type="entry name" value="SETD4_SET"/>
</dbReference>
<keyword evidence="1" id="KW-0489">Methyltransferase</keyword>
<proteinExistence type="predicted"/>
<dbReference type="GO" id="GO:0032259">
    <property type="term" value="P:methylation"/>
    <property type="evidence" value="ECO:0007669"/>
    <property type="project" value="UniProtKB-KW"/>
</dbReference>
<dbReference type="eggNOG" id="KOG1337">
    <property type="taxonomic scope" value="Eukaryota"/>
</dbReference>
<organism evidence="5 6">
    <name type="scientific">Pichia sorbitophila (strain ATCC MYA-4447 / BCRC 22081 / CBS 7064 / NBRC 10061 / NRRL Y-12695)</name>
    <name type="common">Hybrid yeast</name>
    <dbReference type="NCBI Taxonomy" id="559304"/>
    <lineage>
        <taxon>Eukaryota</taxon>
        <taxon>Fungi</taxon>
        <taxon>Dikarya</taxon>
        <taxon>Ascomycota</taxon>
        <taxon>Saccharomycotina</taxon>
        <taxon>Pichiomycetes</taxon>
        <taxon>Debaryomycetaceae</taxon>
        <taxon>Millerozyma</taxon>
    </lineage>
</organism>
<keyword evidence="6" id="KW-1185">Reference proteome</keyword>
<keyword evidence="3" id="KW-0949">S-adenosyl-L-methionine</keyword>
<dbReference type="InterPro" id="IPR046341">
    <property type="entry name" value="SET_dom_sf"/>
</dbReference>
<dbReference type="InterPro" id="IPR001214">
    <property type="entry name" value="SET_dom"/>
</dbReference>
<evidence type="ECO:0000256" key="3">
    <source>
        <dbReference type="ARBA" id="ARBA00022691"/>
    </source>
</evidence>
<dbReference type="GO" id="GO:0016279">
    <property type="term" value="F:protein-lysine N-methyltransferase activity"/>
    <property type="evidence" value="ECO:0007669"/>
    <property type="project" value="InterPro"/>
</dbReference>
<dbReference type="SMART" id="SM00317">
    <property type="entry name" value="SET"/>
    <property type="match status" value="1"/>
</dbReference>
<dbReference type="PROSITE" id="PS50280">
    <property type="entry name" value="SET"/>
    <property type="match status" value="1"/>
</dbReference>
<dbReference type="PANTHER" id="PTHR13271:SF47">
    <property type="entry name" value="ACTIN-HISTIDINE N-METHYLTRANSFERASE"/>
    <property type="match status" value="1"/>
</dbReference>
<evidence type="ECO:0000313" key="6">
    <source>
        <dbReference type="Proteomes" id="UP000005222"/>
    </source>
</evidence>
<dbReference type="SUPFAM" id="SSF82199">
    <property type="entry name" value="SET domain"/>
    <property type="match status" value="1"/>
</dbReference>
<dbReference type="STRING" id="559304.G8YLD8"/>
<evidence type="ECO:0000259" key="4">
    <source>
        <dbReference type="PROSITE" id="PS50280"/>
    </source>
</evidence>
<evidence type="ECO:0000313" key="5">
    <source>
        <dbReference type="EMBL" id="CCE88872.1"/>
    </source>
</evidence>
<dbReference type="AlphaFoldDB" id="G8YLD8"/>
<dbReference type="HOGENOM" id="CLU_041939_0_0_1"/>
<dbReference type="OrthoDB" id="341421at2759"/>
<dbReference type="Pfam" id="PF00856">
    <property type="entry name" value="SET"/>
    <property type="match status" value="1"/>
</dbReference>
<sequence length="452" mass="52058">MEFEESLSKLFNWMKCQHDDVKKSGYSFVSPKVKVKSYADSGRGIQATEKIAKGETLVKIEPSYLLNSSTVVETISKYSRDEKIKDLIPGFRKNGNGASESKDKFTRVYEKIDAEDIRSLSAFQLMSLFICFEIQRDSGSSWQPFLNLMPDMKDFEQMPLTWKVLKAKDYEFLLSQLPRSTQQKVESVYNRFQKDYDAVESFLRAKIRDESPGHRENQEGNKVSDYIPIDIFLYSWICINSRCLYMDNPLSKNKDDCMTMAPYVDFLNHCALHHCGIKASSLGFYVFAMRDFEPGEQLFLSYGPHSNEFLLCEYGFMLVQNHWNDLNVTEYITQLLSPSQKEFLQSNGYYGDYTISSSSDISFRTEVALAVLQEEHPQESRPLKALINGYYDGASYDKYSKQILKTILNAVIRDCNTRTSGIKKHADKSVSKCIQDLYGVRLKIALQTMENL</sequence>
<keyword evidence="2" id="KW-0808">Transferase</keyword>
<reference evidence="5 6" key="1">
    <citation type="journal article" date="2012" name="G3 (Bethesda)">
        <title>Pichia sorbitophila, an interspecies yeast hybrid reveals early steps of genome resolution following polyploidization.</title>
        <authorList>
            <person name="Leh Louis V."/>
            <person name="Despons L."/>
            <person name="Friedrich A."/>
            <person name="Martin T."/>
            <person name="Durrens P."/>
            <person name="Casaregola S."/>
            <person name="Neuveglise C."/>
            <person name="Fairhead C."/>
            <person name="Marck C."/>
            <person name="Cruz J.A."/>
            <person name="Straub M.L."/>
            <person name="Kugler V."/>
            <person name="Sacerdot C."/>
            <person name="Uzunov Z."/>
            <person name="Thierry A."/>
            <person name="Weiss S."/>
            <person name="Bleykasten C."/>
            <person name="De Montigny J."/>
            <person name="Jacques N."/>
            <person name="Jung P."/>
            <person name="Lemaire M."/>
            <person name="Mallet S."/>
            <person name="Morel G."/>
            <person name="Richard G.F."/>
            <person name="Sarkar A."/>
            <person name="Savel G."/>
            <person name="Schacherer J."/>
            <person name="Seret M.L."/>
            <person name="Talla E."/>
            <person name="Samson G."/>
            <person name="Jubin C."/>
            <person name="Poulain J."/>
            <person name="Vacherie B."/>
            <person name="Barbe V."/>
            <person name="Pelletier E."/>
            <person name="Sherman D.J."/>
            <person name="Westhof E."/>
            <person name="Weissenbach J."/>
            <person name="Baret P.V."/>
            <person name="Wincker P."/>
            <person name="Gaillardin C."/>
            <person name="Dujon B."/>
            <person name="Souciet J.L."/>
        </authorList>
    </citation>
    <scope>NUCLEOTIDE SEQUENCE [LARGE SCALE GENOMIC DNA]</scope>
    <source>
        <strain evidence="6">ATCC MYA-4447 / BCRC 22081 / CBS 7064 / NBRC 10061 / NRRL Y-12695</strain>
    </source>
</reference>